<evidence type="ECO:0000256" key="4">
    <source>
        <dbReference type="ARBA" id="ARBA00013213"/>
    </source>
</evidence>
<comment type="caution">
    <text evidence="16">The sequence shown here is derived from an EMBL/GenBank/DDBJ whole genome shotgun (WGS) entry which is preliminary data.</text>
</comment>
<evidence type="ECO:0000256" key="13">
    <source>
        <dbReference type="PIRSR" id="PIRSR036497-2"/>
    </source>
</evidence>
<feature type="binding site" evidence="13">
    <location>
        <position position="92"/>
    </location>
    <ligand>
        <name>NADPH</name>
        <dbReference type="ChEBI" id="CHEBI:57783"/>
    </ligand>
</feature>
<dbReference type="PANTHER" id="PTHR43331:SF1">
    <property type="entry name" value="HOMOSERINE DEHYDROGENASE"/>
    <property type="match status" value="1"/>
</dbReference>
<dbReference type="FunFam" id="3.30.360.10:FF:000005">
    <property type="entry name" value="Homoserine dehydrogenase"/>
    <property type="match status" value="1"/>
</dbReference>
<dbReference type="STRING" id="396268.IV45_GL000614"/>
<protein>
    <recommendedName>
        <fullName evidence="5">Homoserine dehydrogenase</fullName>
        <ecNumber evidence="4">1.1.1.3</ecNumber>
    </recommendedName>
</protein>
<evidence type="ECO:0000256" key="12">
    <source>
        <dbReference type="PIRSR" id="PIRSR036497-1"/>
    </source>
</evidence>
<evidence type="ECO:0000256" key="9">
    <source>
        <dbReference type="ARBA" id="ARBA00023053"/>
    </source>
</evidence>
<dbReference type="EMBL" id="JQBW01000010">
    <property type="protein sequence ID" value="KRN58171.1"/>
    <property type="molecule type" value="Genomic_DNA"/>
</dbReference>
<dbReference type="AlphaFoldDB" id="A0A0R2I034"/>
<dbReference type="RefSeq" id="WP_057741335.1">
    <property type="nucleotide sequence ID" value="NZ_JQBW01000010.1"/>
</dbReference>
<dbReference type="PANTHER" id="PTHR43331">
    <property type="entry name" value="HOMOSERINE DEHYDROGENASE"/>
    <property type="match status" value="1"/>
</dbReference>
<keyword evidence="7" id="KW-0791">Threonine biosynthesis</keyword>
<keyword evidence="10" id="KW-0486">Methionine biosynthesis</keyword>
<comment type="similarity">
    <text evidence="3">Belongs to the homoserine dehydrogenase family.</text>
</comment>
<dbReference type="Pfam" id="PF03447">
    <property type="entry name" value="NAD_binding_3"/>
    <property type="match status" value="1"/>
</dbReference>
<comment type="catalytic activity">
    <reaction evidence="11">
        <text>L-homoserine + NADP(+) = L-aspartate 4-semialdehyde + NADPH + H(+)</text>
        <dbReference type="Rhea" id="RHEA:15761"/>
        <dbReference type="ChEBI" id="CHEBI:15378"/>
        <dbReference type="ChEBI" id="CHEBI:57476"/>
        <dbReference type="ChEBI" id="CHEBI:57783"/>
        <dbReference type="ChEBI" id="CHEBI:58349"/>
        <dbReference type="ChEBI" id="CHEBI:537519"/>
        <dbReference type="EC" id="1.1.1.3"/>
    </reaction>
    <physiologicalReaction direction="right-to-left" evidence="11">
        <dbReference type="Rhea" id="RHEA:15763"/>
    </physiologicalReaction>
</comment>
<dbReference type="InterPro" id="IPR022697">
    <property type="entry name" value="HDH_short"/>
</dbReference>
<dbReference type="GO" id="GO:0009088">
    <property type="term" value="P:threonine biosynthetic process"/>
    <property type="evidence" value="ECO:0007669"/>
    <property type="project" value="UniProtKB-UniPathway"/>
</dbReference>
<evidence type="ECO:0000259" key="15">
    <source>
        <dbReference type="Pfam" id="PF03447"/>
    </source>
</evidence>
<dbReference type="Gene3D" id="3.30.360.10">
    <property type="entry name" value="Dihydrodipicolinate Reductase, domain 2"/>
    <property type="match status" value="1"/>
</dbReference>
<dbReference type="Gene3D" id="3.40.50.720">
    <property type="entry name" value="NAD(P)-binding Rossmann-like Domain"/>
    <property type="match status" value="1"/>
</dbReference>
<dbReference type="SUPFAM" id="SSF55347">
    <property type="entry name" value="Glyceraldehyde-3-phosphate dehydrogenase-like, C-terminal domain"/>
    <property type="match status" value="1"/>
</dbReference>
<feature type="binding site" evidence="13">
    <location>
        <position position="177"/>
    </location>
    <ligand>
        <name>L-homoserine</name>
        <dbReference type="ChEBI" id="CHEBI:57476"/>
    </ligand>
</feature>
<dbReference type="InterPro" id="IPR005106">
    <property type="entry name" value="Asp/hSer_DH_NAD-bd"/>
</dbReference>
<dbReference type="Proteomes" id="UP000050934">
    <property type="component" value="Unassembled WGS sequence"/>
</dbReference>
<evidence type="ECO:0000256" key="11">
    <source>
        <dbReference type="ARBA" id="ARBA00048841"/>
    </source>
</evidence>
<dbReference type="GO" id="GO:0004412">
    <property type="term" value="F:homoserine dehydrogenase activity"/>
    <property type="evidence" value="ECO:0007669"/>
    <property type="project" value="UniProtKB-EC"/>
</dbReference>
<keyword evidence="9" id="KW-0915">Sodium</keyword>
<evidence type="ECO:0000313" key="17">
    <source>
        <dbReference type="Proteomes" id="UP000050934"/>
    </source>
</evidence>
<dbReference type="PATRIC" id="fig|396268.3.peg.622"/>
<name>A0A0R2I034_9LACO</name>
<evidence type="ECO:0000256" key="10">
    <source>
        <dbReference type="ARBA" id="ARBA00023167"/>
    </source>
</evidence>
<dbReference type="UniPathway" id="UPA00051">
    <property type="reaction ID" value="UER00465"/>
</dbReference>
<sequence length="307" mass="33796">MKWAMLGFGTVGQAVWHQAQRQRKSFSLGHVLVRHPDHYRQFKQVDLVTDPQLIIENPDVETVVEVMGGLHPAAEYISACLQRGKNVVTANKALLARQLPQLQRLAQTYHCHLCFEASVGGGIPIIHTLRDLVRRDRVLAIDGILNGTSNYVLTAMQQGGLSLQQALSEAQQKGYAERGSDLDLTGWDAANKLVILANLAFHRFYPVEKVARTEITDDLDIGQAAEHNQVLKQVGHIAIAQGKLKIRVTLDQLPASHLPAHVDGVTNWIQLTTEHLGKLSLMGPGAGGDATANSIWQDLLWLSDSQK</sequence>
<comment type="pathway">
    <text evidence="1">Amino-acid biosynthesis; L-threonine biosynthesis; L-threonine from L-aspartate: step 3/5.</text>
</comment>
<evidence type="ECO:0000256" key="1">
    <source>
        <dbReference type="ARBA" id="ARBA00005056"/>
    </source>
</evidence>
<keyword evidence="13" id="KW-0521">NADP</keyword>
<evidence type="ECO:0000256" key="2">
    <source>
        <dbReference type="ARBA" id="ARBA00005062"/>
    </source>
</evidence>
<feature type="binding site" evidence="13">
    <location>
        <begin position="7"/>
        <end position="12"/>
    </location>
    <ligand>
        <name>NADP(+)</name>
        <dbReference type="ChEBI" id="CHEBI:58349"/>
    </ligand>
</feature>
<evidence type="ECO:0000256" key="5">
    <source>
        <dbReference type="ARBA" id="ARBA00013376"/>
    </source>
</evidence>
<comment type="pathway">
    <text evidence="2">Amino-acid biosynthesis; L-methionine biosynthesis via de novo pathway; L-homoserine from L-aspartate: step 3/3.</text>
</comment>
<accession>A0A0R2I034</accession>
<evidence type="ECO:0000259" key="14">
    <source>
        <dbReference type="Pfam" id="PF00742"/>
    </source>
</evidence>
<dbReference type="GO" id="GO:0009086">
    <property type="term" value="P:methionine biosynthetic process"/>
    <property type="evidence" value="ECO:0007669"/>
    <property type="project" value="UniProtKB-KW"/>
</dbReference>
<evidence type="ECO:0000256" key="3">
    <source>
        <dbReference type="ARBA" id="ARBA00006753"/>
    </source>
</evidence>
<feature type="active site" description="Proton donor" evidence="12">
    <location>
        <position position="192"/>
    </location>
</feature>
<keyword evidence="6" id="KW-0028">Amino-acid biosynthesis</keyword>
<dbReference type="SUPFAM" id="SSF51735">
    <property type="entry name" value="NAD(P)-binding Rossmann-fold domains"/>
    <property type="match status" value="1"/>
</dbReference>
<dbReference type="InterPro" id="IPR001342">
    <property type="entry name" value="HDH_cat"/>
</dbReference>
<dbReference type="InterPro" id="IPR036291">
    <property type="entry name" value="NAD(P)-bd_dom_sf"/>
</dbReference>
<dbReference type="EC" id="1.1.1.3" evidence="4"/>
<dbReference type="OrthoDB" id="9808167at2"/>
<dbReference type="GO" id="GO:0050661">
    <property type="term" value="F:NADP binding"/>
    <property type="evidence" value="ECO:0007669"/>
    <property type="project" value="InterPro"/>
</dbReference>
<keyword evidence="8" id="KW-0560">Oxidoreductase</keyword>
<dbReference type="UniPathway" id="UPA00050">
    <property type="reaction ID" value="UER00063"/>
</dbReference>
<dbReference type="Pfam" id="PF00742">
    <property type="entry name" value="Homoserine_dh"/>
    <property type="match status" value="1"/>
</dbReference>
<dbReference type="NCBIfam" id="NF004976">
    <property type="entry name" value="PRK06349.1"/>
    <property type="match status" value="1"/>
</dbReference>
<gene>
    <name evidence="16" type="ORF">IV45_GL000614</name>
</gene>
<keyword evidence="17" id="KW-1185">Reference proteome</keyword>
<proteinExistence type="inferred from homology"/>
<feature type="domain" description="Homoserine dehydrogenase catalytic" evidence="14">
    <location>
        <begin position="124"/>
        <end position="300"/>
    </location>
</feature>
<evidence type="ECO:0000313" key="16">
    <source>
        <dbReference type="EMBL" id="KRN58171.1"/>
    </source>
</evidence>
<evidence type="ECO:0000256" key="7">
    <source>
        <dbReference type="ARBA" id="ARBA00022697"/>
    </source>
</evidence>
<evidence type="ECO:0000256" key="8">
    <source>
        <dbReference type="ARBA" id="ARBA00023002"/>
    </source>
</evidence>
<organism evidence="16 17">
    <name type="scientific">Limosilactobacillus secaliphilus</name>
    <dbReference type="NCBI Taxonomy" id="396268"/>
    <lineage>
        <taxon>Bacteria</taxon>
        <taxon>Bacillati</taxon>
        <taxon>Bacillota</taxon>
        <taxon>Bacilli</taxon>
        <taxon>Lactobacillales</taxon>
        <taxon>Lactobacillaceae</taxon>
        <taxon>Limosilactobacillus</taxon>
    </lineage>
</organism>
<reference evidence="16 17" key="1">
    <citation type="journal article" date="2015" name="Genome Announc.">
        <title>Expanding the biotechnology potential of lactobacilli through comparative genomics of 213 strains and associated genera.</title>
        <authorList>
            <person name="Sun Z."/>
            <person name="Harris H.M."/>
            <person name="McCann A."/>
            <person name="Guo C."/>
            <person name="Argimon S."/>
            <person name="Zhang W."/>
            <person name="Yang X."/>
            <person name="Jeffery I.B."/>
            <person name="Cooney J.C."/>
            <person name="Kagawa T.F."/>
            <person name="Liu W."/>
            <person name="Song Y."/>
            <person name="Salvetti E."/>
            <person name="Wrobel A."/>
            <person name="Rasinkangas P."/>
            <person name="Parkhill J."/>
            <person name="Rea M.C."/>
            <person name="O'Sullivan O."/>
            <person name="Ritari J."/>
            <person name="Douillard F.P."/>
            <person name="Paul Ross R."/>
            <person name="Yang R."/>
            <person name="Briner A.E."/>
            <person name="Felis G.E."/>
            <person name="de Vos W.M."/>
            <person name="Barrangou R."/>
            <person name="Klaenhammer T.R."/>
            <person name="Caufield P.W."/>
            <person name="Cui Y."/>
            <person name="Zhang H."/>
            <person name="O'Toole P.W."/>
        </authorList>
    </citation>
    <scope>NUCLEOTIDE SEQUENCE [LARGE SCALE GENOMIC DNA]</scope>
    <source>
        <strain evidence="16 17">DSM 17896</strain>
    </source>
</reference>
<evidence type="ECO:0000256" key="6">
    <source>
        <dbReference type="ARBA" id="ARBA00022605"/>
    </source>
</evidence>
<feature type="domain" description="Aspartate/homoserine dehydrogenase NAD-binding" evidence="15">
    <location>
        <begin position="7"/>
        <end position="116"/>
    </location>
</feature>
<dbReference type="PIRSF" id="PIRSF036497">
    <property type="entry name" value="HDH_short"/>
    <property type="match status" value="1"/>
</dbReference>